<feature type="transmembrane region" description="Helical" evidence="2">
    <location>
        <begin position="170"/>
        <end position="187"/>
    </location>
</feature>
<dbReference type="Proteomes" id="UP001202674">
    <property type="component" value="Unassembled WGS sequence"/>
</dbReference>
<evidence type="ECO:0000313" key="4">
    <source>
        <dbReference type="Proteomes" id="UP001202674"/>
    </source>
</evidence>
<name>A0AAE3K878_9EURY</name>
<comment type="caution">
    <text evidence="3">The sequence shown here is derived from an EMBL/GenBank/DDBJ whole genome shotgun (WGS) entry which is preliminary data.</text>
</comment>
<feature type="compositionally biased region" description="Basic and acidic residues" evidence="1">
    <location>
        <begin position="54"/>
        <end position="65"/>
    </location>
</feature>
<keyword evidence="4" id="KW-1185">Reference proteome</keyword>
<feature type="compositionally biased region" description="Low complexity" evidence="1">
    <location>
        <begin position="66"/>
        <end position="84"/>
    </location>
</feature>
<dbReference type="AlphaFoldDB" id="A0AAE3K878"/>
<proteinExistence type="predicted"/>
<keyword evidence="2" id="KW-1133">Transmembrane helix</keyword>
<keyword evidence="2" id="KW-0472">Membrane</keyword>
<organism evidence="3 4">
    <name type="scientific">Natranaeroarchaeum aerophilus</name>
    <dbReference type="NCBI Taxonomy" id="2917711"/>
    <lineage>
        <taxon>Archaea</taxon>
        <taxon>Methanobacteriati</taxon>
        <taxon>Methanobacteriota</taxon>
        <taxon>Stenosarchaea group</taxon>
        <taxon>Halobacteria</taxon>
        <taxon>Halobacteriales</taxon>
        <taxon>Natronoarchaeaceae</taxon>
        <taxon>Natranaeroarchaeum</taxon>
    </lineage>
</organism>
<evidence type="ECO:0000256" key="1">
    <source>
        <dbReference type="SAM" id="MobiDB-lite"/>
    </source>
</evidence>
<sequence length="198" mass="21219">MRYCHECEAEVGPKATECGECAANLIGSTANSQGPAPSDGGGILDSLRNLFGGDDDKQASTEETTRASTATAADTTASASTTTLTDGTTLTDPAAFQHRSLGKQVLFTVLSLGFYTTYWCYVTNDQLDRGTDKELRPLARTLGLFAPPITFAVFWFMSDDLQGIADQSNIVLFVCAVFVPPAFWYFVQSGINDIAVKS</sequence>
<feature type="region of interest" description="Disordered" evidence="1">
    <location>
        <begin position="52"/>
        <end position="84"/>
    </location>
</feature>
<gene>
    <name evidence="3" type="ORF">AArcSt11_13705</name>
</gene>
<evidence type="ECO:0000313" key="3">
    <source>
        <dbReference type="EMBL" id="MCL9814709.1"/>
    </source>
</evidence>
<evidence type="ECO:0000256" key="2">
    <source>
        <dbReference type="SAM" id="Phobius"/>
    </source>
</evidence>
<accession>A0AAE3K878</accession>
<dbReference type="RefSeq" id="WP_250597891.1">
    <property type="nucleotide sequence ID" value="NZ_JAKRVY010000008.1"/>
</dbReference>
<dbReference type="EMBL" id="JAKRVY010000008">
    <property type="protein sequence ID" value="MCL9814709.1"/>
    <property type="molecule type" value="Genomic_DNA"/>
</dbReference>
<feature type="transmembrane region" description="Helical" evidence="2">
    <location>
        <begin position="138"/>
        <end position="158"/>
    </location>
</feature>
<protein>
    <submittedName>
        <fullName evidence="3">DUF4234 domain-containing protein</fullName>
    </submittedName>
</protein>
<keyword evidence="2" id="KW-0812">Transmembrane</keyword>
<reference evidence="3 4" key="1">
    <citation type="journal article" date="2022" name="Syst. Appl. Microbiol.">
        <title>Natronocalculus amylovorans gen. nov., sp. nov., and Natranaeroarchaeum aerophilus sp. nov., dominant culturable amylolytic natronoarchaea from hypersaline soda lakes in southwestern Siberia.</title>
        <authorList>
            <person name="Sorokin D.Y."/>
            <person name="Elcheninov A.G."/>
            <person name="Khizhniak T.V."/>
            <person name="Koenen M."/>
            <person name="Bale N.J."/>
            <person name="Damste J.S.S."/>
            <person name="Kublanov I.V."/>
        </authorList>
    </citation>
    <scope>NUCLEOTIDE SEQUENCE [LARGE SCALE GENOMIC DNA]</scope>
    <source>
        <strain evidence="3 4">AArc-St1-1</strain>
    </source>
</reference>